<name>A0A4Q9MAM4_9APHY</name>
<dbReference type="Proteomes" id="UP000292957">
    <property type="component" value="Unassembled WGS sequence"/>
</dbReference>
<organism evidence="2">
    <name type="scientific">Dichomitus squalens</name>
    <dbReference type="NCBI Taxonomy" id="114155"/>
    <lineage>
        <taxon>Eukaryota</taxon>
        <taxon>Fungi</taxon>
        <taxon>Dikarya</taxon>
        <taxon>Basidiomycota</taxon>
        <taxon>Agaricomycotina</taxon>
        <taxon>Agaricomycetes</taxon>
        <taxon>Polyporales</taxon>
        <taxon>Polyporaceae</taxon>
        <taxon>Dichomitus</taxon>
    </lineage>
</organism>
<gene>
    <name evidence="2" type="ORF">BD311DRAFT_741949</name>
</gene>
<dbReference type="EMBL" id="ML143486">
    <property type="protein sequence ID" value="TBU24139.1"/>
    <property type="molecule type" value="Genomic_DNA"/>
</dbReference>
<feature type="region of interest" description="Disordered" evidence="1">
    <location>
        <begin position="49"/>
        <end position="94"/>
    </location>
</feature>
<accession>A0A4Q9MAM4</accession>
<proteinExistence type="predicted"/>
<protein>
    <submittedName>
        <fullName evidence="2">Uncharacterized protein</fullName>
    </submittedName>
</protein>
<evidence type="ECO:0000313" key="2">
    <source>
        <dbReference type="EMBL" id="TBU24139.1"/>
    </source>
</evidence>
<sequence length="171" mass="18123">MASNGSAFGSHPRFSPAAHARTFRPSWGQAMHFRSRVCGPAKAATEDGCITPAQGQGTGTGGVRANGTEGRTTGVARGPLGESTVGPPHQYDPYKRLPIESIPGTISYNLQSRTLGERRDDGACQTLTSVSRRIWGKKPVATCHVFVCVLVLFREQFPGLTGLDTSGRVPG</sequence>
<evidence type="ECO:0000256" key="1">
    <source>
        <dbReference type="SAM" id="MobiDB-lite"/>
    </source>
</evidence>
<dbReference type="AlphaFoldDB" id="A0A4Q9MAM4"/>
<reference evidence="2" key="1">
    <citation type="submission" date="2019-01" db="EMBL/GenBank/DDBJ databases">
        <title>Draft genome sequences of three monokaryotic isolates of the white-rot basidiomycete fungus Dichomitus squalens.</title>
        <authorList>
            <consortium name="DOE Joint Genome Institute"/>
            <person name="Lopez S.C."/>
            <person name="Andreopoulos B."/>
            <person name="Pangilinan J."/>
            <person name="Lipzen A."/>
            <person name="Riley R."/>
            <person name="Ahrendt S."/>
            <person name="Ng V."/>
            <person name="Barry K."/>
            <person name="Daum C."/>
            <person name="Grigoriev I.V."/>
            <person name="Hilden K.S."/>
            <person name="Makela M.R."/>
            <person name="de Vries R.P."/>
        </authorList>
    </citation>
    <scope>NUCLEOTIDE SEQUENCE [LARGE SCALE GENOMIC DNA]</scope>
    <source>
        <strain evidence="2">OM18370.1</strain>
    </source>
</reference>